<reference evidence="4" key="1">
    <citation type="journal article" date="2021" name="PeerJ">
        <title>Extensive microbial diversity within the chicken gut microbiome revealed by metagenomics and culture.</title>
        <authorList>
            <person name="Gilroy R."/>
            <person name="Ravi A."/>
            <person name="Getino M."/>
            <person name="Pursley I."/>
            <person name="Horton D.L."/>
            <person name="Alikhan N.F."/>
            <person name="Baker D."/>
            <person name="Gharbi K."/>
            <person name="Hall N."/>
            <person name="Watson M."/>
            <person name="Adriaenssens E.M."/>
            <person name="Foster-Nyarko E."/>
            <person name="Jarju S."/>
            <person name="Secka A."/>
            <person name="Antonio M."/>
            <person name="Oren A."/>
            <person name="Chaudhuri R.R."/>
            <person name="La Ragione R."/>
            <person name="Hildebrand F."/>
            <person name="Pallen M.J."/>
        </authorList>
    </citation>
    <scope>NUCLEOTIDE SEQUENCE</scope>
    <source>
        <strain evidence="4">ChiBcec8-14828</strain>
    </source>
</reference>
<feature type="compositionally biased region" description="Pro residues" evidence="1">
    <location>
        <begin position="353"/>
        <end position="366"/>
    </location>
</feature>
<dbReference type="Pfam" id="PF02557">
    <property type="entry name" value="VanY"/>
    <property type="match status" value="1"/>
</dbReference>
<feature type="domain" description="D-alanyl-D-alanine carboxypeptidase-like core" evidence="3">
    <location>
        <begin position="643"/>
        <end position="762"/>
    </location>
</feature>
<dbReference type="Gene3D" id="3.30.1380.10">
    <property type="match status" value="1"/>
</dbReference>
<accession>A0A9D2M0Y3</accession>
<protein>
    <submittedName>
        <fullName evidence="4">M15 family metallopeptidase</fullName>
    </submittedName>
</protein>
<dbReference type="InterPro" id="IPR052179">
    <property type="entry name" value="DD-CPase-like"/>
</dbReference>
<dbReference type="EMBL" id="DWYA01000009">
    <property type="protein sequence ID" value="HJB38952.1"/>
    <property type="molecule type" value="Genomic_DNA"/>
</dbReference>
<feature type="transmembrane region" description="Helical" evidence="2">
    <location>
        <begin position="539"/>
        <end position="560"/>
    </location>
</feature>
<sequence>MPKMDFFSGQPDDAKAAQEDSSASSPQWDDAFAGMQKLDLFEEPAVAGGAAQLTGNVPSAVPGAVQQTTAAAAVPAPQEESKANQTGRAIFENLFSAEEEEEDVIMPPPAAAPVQEEPAIPDVILPGMVQAQPVAPTAPVIQPQPVAAPAAQPAAPVQPQVMAAQPVPSVTPVQEMPVQVQPQPAPAAPAAQPQMASAPEHTPAADAASVPVFAQEEAQTTETEPETESMFPKEEPRRVSKAKPINWHVNILEEKEKEAAARAAAQAAAAQAVLERTTSSIPPVATAAPAQDVEPIRSSKPPVQTVIQGEKPAWMPLLETAMTEKGLTPPVYDETATTKVFTPAPKKSQQPVQPAPEPAAPAPAAKPEPAAAPAAPITPAAPAPAVNEQPPVQPEKPAVSSVTTEIPLLSDFDDLPPVGQVHSDPMEGFGALFSEDVSPAPAQPVSEPTPVKKDPDKMKDFASGIAATFGDGIGEDLTNDPANLFSSDPTETVERPPVSANQSTDDFYADDLQDDPFANDSVQREKDYPGASNEGNRKMLIFVGLAAALLVILIAAYFIFFSGDSTPASTSSSPASGALSSSGTATSVPATSTPVSQSLPTSSSAAPVEAIPRDEWYMQLVNRQNVLEESFAPPELTTVGGVQVDSRIADPLQQMLDAASSAGIDLKLTAGYRSYAKQKAAYNNGNGTSDCPPGASEHNLGLSADIQTSSASNYDAAAFEATPAFTWLKENAATYGFILRYPKDKESVTGFTYEPWHYRYVGTDQAQKINASGLCFEEYLQQNA</sequence>
<dbReference type="InterPro" id="IPR003709">
    <property type="entry name" value="VanY-like_core_dom"/>
</dbReference>
<evidence type="ECO:0000256" key="1">
    <source>
        <dbReference type="SAM" id="MobiDB-lite"/>
    </source>
</evidence>
<dbReference type="SUPFAM" id="SSF55166">
    <property type="entry name" value="Hedgehog/DD-peptidase"/>
    <property type="match status" value="1"/>
</dbReference>
<comment type="caution">
    <text evidence="4">The sequence shown here is derived from an EMBL/GenBank/DDBJ whole genome shotgun (WGS) entry which is preliminary data.</text>
</comment>
<feature type="compositionally biased region" description="Polar residues" evidence="1">
    <location>
        <begin position="480"/>
        <end position="490"/>
    </location>
</feature>
<feature type="region of interest" description="Disordered" evidence="1">
    <location>
        <begin position="338"/>
        <end position="402"/>
    </location>
</feature>
<feature type="region of interest" description="Disordered" evidence="1">
    <location>
        <begin position="1"/>
        <end position="30"/>
    </location>
</feature>
<reference evidence="4" key="2">
    <citation type="submission" date="2021-04" db="EMBL/GenBank/DDBJ databases">
        <authorList>
            <person name="Gilroy R."/>
        </authorList>
    </citation>
    <scope>NUCLEOTIDE SEQUENCE</scope>
    <source>
        <strain evidence="4">ChiBcec8-14828</strain>
    </source>
</reference>
<feature type="region of interest" description="Disordered" evidence="1">
    <location>
        <begin position="435"/>
        <end position="456"/>
    </location>
</feature>
<dbReference type="PANTHER" id="PTHR34385:SF1">
    <property type="entry name" value="PEPTIDOGLYCAN L-ALANYL-D-GLUTAMATE ENDOPEPTIDASE CWLK"/>
    <property type="match status" value="1"/>
</dbReference>
<feature type="region of interest" description="Disordered" evidence="1">
    <location>
        <begin position="570"/>
        <end position="606"/>
    </location>
</feature>
<dbReference type="GO" id="GO:0006508">
    <property type="term" value="P:proteolysis"/>
    <property type="evidence" value="ECO:0007669"/>
    <property type="project" value="InterPro"/>
</dbReference>
<dbReference type="InterPro" id="IPR009045">
    <property type="entry name" value="Zn_M74/Hedgehog-like"/>
</dbReference>
<dbReference type="GO" id="GO:0008233">
    <property type="term" value="F:peptidase activity"/>
    <property type="evidence" value="ECO:0007669"/>
    <property type="project" value="InterPro"/>
</dbReference>
<dbReference type="PANTHER" id="PTHR34385">
    <property type="entry name" value="D-ALANYL-D-ALANINE CARBOXYPEPTIDASE"/>
    <property type="match status" value="1"/>
</dbReference>
<dbReference type="InterPro" id="IPR058193">
    <property type="entry name" value="VanY/YodJ_core_dom"/>
</dbReference>
<organism evidence="4 5">
    <name type="scientific">Candidatus Ruthenibacterium avium</name>
    <dbReference type="NCBI Taxonomy" id="2838751"/>
    <lineage>
        <taxon>Bacteria</taxon>
        <taxon>Bacillati</taxon>
        <taxon>Bacillota</taxon>
        <taxon>Clostridia</taxon>
        <taxon>Eubacteriales</taxon>
        <taxon>Oscillospiraceae</taxon>
        <taxon>Ruthenibacterium</taxon>
    </lineage>
</organism>
<name>A0A9D2M0Y3_9FIRM</name>
<feature type="compositionally biased region" description="Polar residues" evidence="1">
    <location>
        <begin position="588"/>
        <end position="605"/>
    </location>
</feature>
<dbReference type="Proteomes" id="UP000824209">
    <property type="component" value="Unassembled WGS sequence"/>
</dbReference>
<feature type="compositionally biased region" description="Low complexity" evidence="1">
    <location>
        <begin position="570"/>
        <end position="587"/>
    </location>
</feature>
<dbReference type="CDD" id="cd14852">
    <property type="entry name" value="LD-carboxypeptidase"/>
    <property type="match status" value="1"/>
</dbReference>
<dbReference type="AlphaFoldDB" id="A0A9D2M0Y3"/>
<evidence type="ECO:0000259" key="3">
    <source>
        <dbReference type="Pfam" id="PF02557"/>
    </source>
</evidence>
<keyword evidence="2" id="KW-0812">Transmembrane</keyword>
<feature type="region of interest" description="Disordered" evidence="1">
    <location>
        <begin position="178"/>
        <end position="239"/>
    </location>
</feature>
<feature type="compositionally biased region" description="Low complexity" evidence="1">
    <location>
        <begin position="178"/>
        <end position="200"/>
    </location>
</feature>
<proteinExistence type="predicted"/>
<evidence type="ECO:0000313" key="4">
    <source>
        <dbReference type="EMBL" id="HJB38952.1"/>
    </source>
</evidence>
<evidence type="ECO:0000256" key="2">
    <source>
        <dbReference type="SAM" id="Phobius"/>
    </source>
</evidence>
<feature type="compositionally biased region" description="Low complexity" evidence="1">
    <location>
        <begin position="367"/>
        <end position="385"/>
    </location>
</feature>
<feature type="region of interest" description="Disordered" evidence="1">
    <location>
        <begin position="472"/>
        <end position="533"/>
    </location>
</feature>
<evidence type="ECO:0000313" key="5">
    <source>
        <dbReference type="Proteomes" id="UP000824209"/>
    </source>
</evidence>
<keyword evidence="2" id="KW-0472">Membrane</keyword>
<gene>
    <name evidence="4" type="ORF">H9943_00990</name>
</gene>
<keyword evidence="2" id="KW-1133">Transmembrane helix</keyword>